<sequence length="50" mass="5901">MTMINYILDQLKEAKYISSLDLKDGYWQIPLEERSRQYTAFTVPGKGLFQ</sequence>
<proteinExistence type="predicted"/>
<organism evidence="3">
    <name type="scientific">Drosophila sechellia</name>
    <name type="common">Fruit fly</name>
    <dbReference type="NCBI Taxonomy" id="7238"/>
    <lineage>
        <taxon>Eukaryota</taxon>
        <taxon>Metazoa</taxon>
        <taxon>Ecdysozoa</taxon>
        <taxon>Arthropoda</taxon>
        <taxon>Hexapoda</taxon>
        <taxon>Insecta</taxon>
        <taxon>Pterygota</taxon>
        <taxon>Neoptera</taxon>
        <taxon>Endopterygota</taxon>
        <taxon>Diptera</taxon>
        <taxon>Brachycera</taxon>
        <taxon>Muscomorpha</taxon>
        <taxon>Ephydroidea</taxon>
        <taxon>Drosophilidae</taxon>
        <taxon>Drosophila</taxon>
        <taxon>Sophophora</taxon>
    </lineage>
</organism>
<dbReference type="EMBL" id="CH480926">
    <property type="protein sequence ID" value="EDW44093.1"/>
    <property type="molecule type" value="Genomic_DNA"/>
</dbReference>
<protein>
    <submittedName>
        <fullName evidence="2">GM13552</fullName>
    </submittedName>
</protein>
<name>B4IM46_DROSE</name>
<feature type="domain" description="Reverse transcriptase" evidence="1">
    <location>
        <begin position="7"/>
        <end position="46"/>
    </location>
</feature>
<dbReference type="HOGENOM" id="CLU_3126592_0_0_1"/>
<gene>
    <name evidence="2" type="primary">Dsec\GM13552</name>
    <name evidence="2" type="ORF">Dsec_GM13552</name>
</gene>
<evidence type="ECO:0000313" key="3">
    <source>
        <dbReference type="Proteomes" id="UP000001292"/>
    </source>
</evidence>
<dbReference type="GO" id="GO:0071897">
    <property type="term" value="P:DNA biosynthetic process"/>
    <property type="evidence" value="ECO:0007669"/>
    <property type="project" value="UniProtKB-ARBA"/>
</dbReference>
<evidence type="ECO:0000259" key="1">
    <source>
        <dbReference type="Pfam" id="PF00078"/>
    </source>
</evidence>
<dbReference type="Proteomes" id="UP000001292">
    <property type="component" value="Unassembled WGS sequence"/>
</dbReference>
<dbReference type="Pfam" id="PF00078">
    <property type="entry name" value="RVT_1"/>
    <property type="match status" value="1"/>
</dbReference>
<keyword evidence="3" id="KW-1185">Reference proteome</keyword>
<dbReference type="SUPFAM" id="SSF56672">
    <property type="entry name" value="DNA/RNA polymerases"/>
    <property type="match status" value="1"/>
</dbReference>
<dbReference type="InterPro" id="IPR000477">
    <property type="entry name" value="RT_dom"/>
</dbReference>
<dbReference type="SMR" id="B4IM46"/>
<dbReference type="InterPro" id="IPR043502">
    <property type="entry name" value="DNA/RNA_pol_sf"/>
</dbReference>
<dbReference type="InterPro" id="IPR043128">
    <property type="entry name" value="Rev_trsase/Diguanyl_cyclase"/>
</dbReference>
<accession>B4IM46</accession>
<dbReference type="Gene3D" id="3.30.70.270">
    <property type="match status" value="1"/>
</dbReference>
<evidence type="ECO:0000313" key="2">
    <source>
        <dbReference type="EMBL" id="EDW44093.1"/>
    </source>
</evidence>
<dbReference type="AlphaFoldDB" id="B4IM46"/>
<reference evidence="2 3" key="1">
    <citation type="journal article" date="2007" name="Nature">
        <title>Evolution of genes and genomes on the Drosophila phylogeny.</title>
        <authorList>
            <consortium name="Drosophila 12 Genomes Consortium"/>
            <person name="Clark A.G."/>
            <person name="Eisen M.B."/>
            <person name="Smith D.R."/>
            <person name="Bergman C.M."/>
            <person name="Oliver B."/>
            <person name="Markow T.A."/>
            <person name="Kaufman T.C."/>
            <person name="Kellis M."/>
            <person name="Gelbart W."/>
            <person name="Iyer V.N."/>
            <person name="Pollard D.A."/>
            <person name="Sackton T.B."/>
            <person name="Larracuente A.M."/>
            <person name="Singh N.D."/>
            <person name="Abad J.P."/>
            <person name="Abt D.N."/>
            <person name="Adryan B."/>
            <person name="Aguade M."/>
            <person name="Akashi H."/>
            <person name="Anderson W.W."/>
            <person name="Aquadro C.F."/>
            <person name="Ardell D.H."/>
            <person name="Arguello R."/>
            <person name="Artieri C.G."/>
            <person name="Barbash D.A."/>
            <person name="Barker D."/>
            <person name="Barsanti P."/>
            <person name="Batterham P."/>
            <person name="Batzoglou S."/>
            <person name="Begun D."/>
            <person name="Bhutkar A."/>
            <person name="Blanco E."/>
            <person name="Bosak S.A."/>
            <person name="Bradley R.K."/>
            <person name="Brand A.D."/>
            <person name="Brent M.R."/>
            <person name="Brooks A.N."/>
            <person name="Brown R.H."/>
            <person name="Butlin R.K."/>
            <person name="Caggese C."/>
            <person name="Calvi B.R."/>
            <person name="Bernardo de Carvalho A."/>
            <person name="Caspi A."/>
            <person name="Castrezana S."/>
            <person name="Celniker S.E."/>
            <person name="Chang J.L."/>
            <person name="Chapple C."/>
            <person name="Chatterji S."/>
            <person name="Chinwalla A."/>
            <person name="Civetta A."/>
            <person name="Clifton S.W."/>
            <person name="Comeron J.M."/>
            <person name="Costello J.C."/>
            <person name="Coyne J.A."/>
            <person name="Daub J."/>
            <person name="David R.G."/>
            <person name="Delcher A.L."/>
            <person name="Delehaunty K."/>
            <person name="Do C.B."/>
            <person name="Ebling H."/>
            <person name="Edwards K."/>
            <person name="Eickbush T."/>
            <person name="Evans J.D."/>
            <person name="Filipski A."/>
            <person name="Findeiss S."/>
            <person name="Freyhult E."/>
            <person name="Fulton L."/>
            <person name="Fulton R."/>
            <person name="Garcia A.C."/>
            <person name="Gardiner A."/>
            <person name="Garfield D.A."/>
            <person name="Garvin B.E."/>
            <person name="Gibson G."/>
            <person name="Gilbert D."/>
            <person name="Gnerre S."/>
            <person name="Godfrey J."/>
            <person name="Good R."/>
            <person name="Gotea V."/>
            <person name="Gravely B."/>
            <person name="Greenberg A.J."/>
            <person name="Griffiths-Jones S."/>
            <person name="Gross S."/>
            <person name="Guigo R."/>
            <person name="Gustafson E.A."/>
            <person name="Haerty W."/>
            <person name="Hahn M.W."/>
            <person name="Halligan D.L."/>
            <person name="Halpern A.L."/>
            <person name="Halter G.M."/>
            <person name="Han M.V."/>
            <person name="Heger A."/>
            <person name="Hillier L."/>
            <person name="Hinrichs A.S."/>
            <person name="Holmes I."/>
            <person name="Hoskins R.A."/>
            <person name="Hubisz M.J."/>
            <person name="Hultmark D."/>
            <person name="Huntley M.A."/>
            <person name="Jaffe D.B."/>
            <person name="Jagadeeshan S."/>
            <person name="Jeck W.R."/>
            <person name="Johnson J."/>
            <person name="Jones C.D."/>
            <person name="Jordan W.C."/>
            <person name="Karpen G.H."/>
            <person name="Kataoka E."/>
            <person name="Keightley P.D."/>
            <person name="Kheradpour P."/>
            <person name="Kirkness E.F."/>
            <person name="Koerich L.B."/>
            <person name="Kristiansen K."/>
            <person name="Kudrna D."/>
            <person name="Kulathinal R.J."/>
            <person name="Kumar S."/>
            <person name="Kwok R."/>
            <person name="Lander E."/>
            <person name="Langley C.H."/>
            <person name="Lapoint R."/>
            <person name="Lazzaro B.P."/>
            <person name="Lee S.J."/>
            <person name="Levesque L."/>
            <person name="Li R."/>
            <person name="Lin C.F."/>
            <person name="Lin M.F."/>
            <person name="Lindblad-Toh K."/>
            <person name="Llopart A."/>
            <person name="Long M."/>
            <person name="Low L."/>
            <person name="Lozovsky E."/>
            <person name="Lu J."/>
            <person name="Luo M."/>
            <person name="Machado C.A."/>
            <person name="Makalowski W."/>
            <person name="Marzo M."/>
            <person name="Matsuda M."/>
            <person name="Matzkin L."/>
            <person name="McAllister B."/>
            <person name="McBride C.S."/>
            <person name="McKernan B."/>
            <person name="McKernan K."/>
            <person name="Mendez-Lago M."/>
            <person name="Minx P."/>
            <person name="Mollenhauer M.U."/>
            <person name="Montooth K."/>
            <person name="Mount S.M."/>
            <person name="Mu X."/>
            <person name="Myers E."/>
            <person name="Negre B."/>
            <person name="Newfeld S."/>
            <person name="Nielsen R."/>
            <person name="Noor M.A."/>
            <person name="O'Grady P."/>
            <person name="Pachter L."/>
            <person name="Papaceit M."/>
            <person name="Parisi M.J."/>
            <person name="Parisi M."/>
            <person name="Parts L."/>
            <person name="Pedersen J.S."/>
            <person name="Pesole G."/>
            <person name="Phillippy A.M."/>
            <person name="Ponting C.P."/>
            <person name="Pop M."/>
            <person name="Porcelli D."/>
            <person name="Powell J.R."/>
            <person name="Prohaska S."/>
            <person name="Pruitt K."/>
            <person name="Puig M."/>
            <person name="Quesneville H."/>
            <person name="Ram K.R."/>
            <person name="Rand D."/>
            <person name="Rasmussen M.D."/>
            <person name="Reed L.K."/>
            <person name="Reenan R."/>
            <person name="Reily A."/>
            <person name="Remington K.A."/>
            <person name="Rieger T.T."/>
            <person name="Ritchie M.G."/>
            <person name="Robin C."/>
            <person name="Rogers Y.H."/>
            <person name="Rohde C."/>
            <person name="Rozas J."/>
            <person name="Rubenfield M.J."/>
            <person name="Ruiz A."/>
            <person name="Russo S."/>
            <person name="Salzberg S.L."/>
            <person name="Sanchez-Gracia A."/>
            <person name="Saranga D.J."/>
            <person name="Sato H."/>
            <person name="Schaeffer S.W."/>
            <person name="Schatz M.C."/>
            <person name="Schlenke T."/>
            <person name="Schwartz R."/>
            <person name="Segarra C."/>
            <person name="Singh R.S."/>
            <person name="Sirot L."/>
            <person name="Sirota M."/>
            <person name="Sisneros N.B."/>
            <person name="Smith C.D."/>
            <person name="Smith T.F."/>
            <person name="Spieth J."/>
            <person name="Stage D.E."/>
            <person name="Stark A."/>
            <person name="Stephan W."/>
            <person name="Strausberg R.L."/>
            <person name="Strempel S."/>
            <person name="Sturgill D."/>
            <person name="Sutton G."/>
            <person name="Sutton G.G."/>
            <person name="Tao W."/>
            <person name="Teichmann S."/>
            <person name="Tobari Y.N."/>
            <person name="Tomimura Y."/>
            <person name="Tsolas J.M."/>
            <person name="Valente V.L."/>
            <person name="Venter E."/>
            <person name="Venter J.C."/>
            <person name="Vicario S."/>
            <person name="Vieira F.G."/>
            <person name="Vilella A.J."/>
            <person name="Villasante A."/>
            <person name="Walenz B."/>
            <person name="Wang J."/>
            <person name="Wasserman M."/>
            <person name="Watts T."/>
            <person name="Wilson D."/>
            <person name="Wilson R.K."/>
            <person name="Wing R.A."/>
            <person name="Wolfner M.F."/>
            <person name="Wong A."/>
            <person name="Wong G.K."/>
            <person name="Wu C.I."/>
            <person name="Wu G."/>
            <person name="Yamamoto D."/>
            <person name="Yang H.P."/>
            <person name="Yang S.P."/>
            <person name="Yorke J.A."/>
            <person name="Yoshida K."/>
            <person name="Zdobnov E."/>
            <person name="Zhang P."/>
            <person name="Zhang Y."/>
            <person name="Zimin A.V."/>
            <person name="Baldwin J."/>
            <person name="Abdouelleil A."/>
            <person name="Abdulkadir J."/>
            <person name="Abebe A."/>
            <person name="Abera B."/>
            <person name="Abreu J."/>
            <person name="Acer S.C."/>
            <person name="Aftuck L."/>
            <person name="Alexander A."/>
            <person name="An P."/>
            <person name="Anderson E."/>
            <person name="Anderson S."/>
            <person name="Arachi H."/>
            <person name="Azer M."/>
            <person name="Bachantsang P."/>
            <person name="Barry A."/>
            <person name="Bayul T."/>
            <person name="Berlin A."/>
            <person name="Bessette D."/>
            <person name="Bloom T."/>
            <person name="Blye J."/>
            <person name="Boguslavskiy L."/>
            <person name="Bonnet C."/>
            <person name="Boukhgalter B."/>
            <person name="Bourzgui I."/>
            <person name="Brown A."/>
            <person name="Cahill P."/>
            <person name="Channer S."/>
            <person name="Cheshatsang Y."/>
            <person name="Chuda L."/>
            <person name="Citroen M."/>
            <person name="Collymore A."/>
            <person name="Cooke P."/>
            <person name="Costello M."/>
            <person name="D'Aco K."/>
            <person name="Daza R."/>
            <person name="De Haan G."/>
            <person name="DeGray S."/>
            <person name="DeMaso C."/>
            <person name="Dhargay N."/>
            <person name="Dooley K."/>
            <person name="Dooley E."/>
            <person name="Doricent M."/>
            <person name="Dorje P."/>
            <person name="Dorjee K."/>
            <person name="Dupes A."/>
            <person name="Elong R."/>
            <person name="Falk J."/>
            <person name="Farina A."/>
            <person name="Faro S."/>
            <person name="Ferguson D."/>
            <person name="Fisher S."/>
            <person name="Foley C.D."/>
            <person name="Franke A."/>
            <person name="Friedrich D."/>
            <person name="Gadbois L."/>
            <person name="Gearin G."/>
            <person name="Gearin C.R."/>
            <person name="Giannoukos G."/>
            <person name="Goode T."/>
            <person name="Graham J."/>
            <person name="Grandbois E."/>
            <person name="Grewal S."/>
            <person name="Gyaltsen K."/>
            <person name="Hafez N."/>
            <person name="Hagos B."/>
            <person name="Hall J."/>
            <person name="Henson C."/>
            <person name="Hollinger A."/>
            <person name="Honan T."/>
            <person name="Huard M.D."/>
            <person name="Hughes L."/>
            <person name="Hurhula B."/>
            <person name="Husby M.E."/>
            <person name="Kamat A."/>
            <person name="Kanga B."/>
            <person name="Kashin S."/>
            <person name="Khazanovich D."/>
            <person name="Kisner P."/>
            <person name="Lance K."/>
            <person name="Lara M."/>
            <person name="Lee W."/>
            <person name="Lennon N."/>
            <person name="Letendre F."/>
            <person name="LeVine R."/>
            <person name="Lipovsky A."/>
            <person name="Liu X."/>
            <person name="Liu J."/>
            <person name="Liu S."/>
            <person name="Lokyitsang T."/>
            <person name="Lokyitsang Y."/>
            <person name="Lubonja R."/>
            <person name="Lui A."/>
            <person name="MacDonald P."/>
            <person name="Magnisalis V."/>
            <person name="Maru K."/>
            <person name="Matthews C."/>
            <person name="McCusker W."/>
            <person name="McDonough S."/>
            <person name="Mehta T."/>
            <person name="Meldrim J."/>
            <person name="Meneus L."/>
            <person name="Mihai O."/>
            <person name="Mihalev A."/>
            <person name="Mihova T."/>
            <person name="Mittelman R."/>
            <person name="Mlenga V."/>
            <person name="Montmayeur A."/>
            <person name="Mulrain L."/>
            <person name="Navidi A."/>
            <person name="Naylor J."/>
            <person name="Negash T."/>
            <person name="Nguyen T."/>
            <person name="Nguyen N."/>
            <person name="Nicol R."/>
            <person name="Norbu C."/>
            <person name="Norbu N."/>
            <person name="Novod N."/>
            <person name="O'Neill B."/>
            <person name="Osman S."/>
            <person name="Markiewicz E."/>
            <person name="Oyono O.L."/>
            <person name="Patti C."/>
            <person name="Phunkhang P."/>
            <person name="Pierre F."/>
            <person name="Priest M."/>
            <person name="Raghuraman S."/>
            <person name="Rege F."/>
            <person name="Reyes R."/>
            <person name="Rise C."/>
            <person name="Rogov P."/>
            <person name="Ross K."/>
            <person name="Ryan E."/>
            <person name="Settipalli S."/>
            <person name="Shea T."/>
            <person name="Sherpa N."/>
            <person name="Shi L."/>
            <person name="Shih D."/>
            <person name="Sparrow T."/>
            <person name="Spaulding J."/>
            <person name="Stalker J."/>
            <person name="Stange-Thomann N."/>
            <person name="Stavropoulos S."/>
            <person name="Stone C."/>
            <person name="Strader C."/>
            <person name="Tesfaye S."/>
            <person name="Thomson T."/>
            <person name="Thoulutsang Y."/>
            <person name="Thoulutsang D."/>
            <person name="Topham K."/>
            <person name="Topping I."/>
            <person name="Tsamla T."/>
            <person name="Vassiliev H."/>
            <person name="Vo A."/>
            <person name="Wangchuk T."/>
            <person name="Wangdi T."/>
            <person name="Weiand M."/>
            <person name="Wilkinson J."/>
            <person name="Wilson A."/>
            <person name="Yadav S."/>
            <person name="Young G."/>
            <person name="Yu Q."/>
            <person name="Zembek L."/>
            <person name="Zhong D."/>
            <person name="Zimmer A."/>
            <person name="Zwirko Z."/>
            <person name="Jaffe D.B."/>
            <person name="Alvarez P."/>
            <person name="Brockman W."/>
            <person name="Butler J."/>
            <person name="Chin C."/>
            <person name="Gnerre S."/>
            <person name="Grabherr M."/>
            <person name="Kleber M."/>
            <person name="Mauceli E."/>
            <person name="MacCallum I."/>
        </authorList>
    </citation>
    <scope>NUCLEOTIDE SEQUENCE [LARGE SCALE GENOMIC DNA]</scope>
    <source>
        <strain evidence="3">Rob3c / Tucson 14021-0248.25</strain>
    </source>
</reference>